<name>A0A1W1VAL8_9DEIO</name>
<dbReference type="STRING" id="695939.SAMN00790413_00725"/>
<reference evidence="2 3" key="1">
    <citation type="submission" date="2017-04" db="EMBL/GenBank/DDBJ databases">
        <authorList>
            <person name="Afonso C.L."/>
            <person name="Miller P.J."/>
            <person name="Scott M.A."/>
            <person name="Spackman E."/>
            <person name="Goraichik I."/>
            <person name="Dimitrov K.M."/>
            <person name="Suarez D.L."/>
            <person name="Swayne D.E."/>
        </authorList>
    </citation>
    <scope>NUCLEOTIDE SEQUENCE [LARGE SCALE GENOMIC DNA]</scope>
    <source>
        <strain evidence="2 3">KR-140</strain>
    </source>
</reference>
<protein>
    <submittedName>
        <fullName evidence="2">Uncharacterized protein</fullName>
    </submittedName>
</protein>
<feature type="compositionally biased region" description="Polar residues" evidence="1">
    <location>
        <begin position="107"/>
        <end position="121"/>
    </location>
</feature>
<evidence type="ECO:0000256" key="1">
    <source>
        <dbReference type="SAM" id="MobiDB-lite"/>
    </source>
</evidence>
<dbReference type="EMBL" id="FWWU01000009">
    <property type="protein sequence ID" value="SMB90326.1"/>
    <property type="molecule type" value="Genomic_DNA"/>
</dbReference>
<dbReference type="AlphaFoldDB" id="A0A1W1VAL8"/>
<gene>
    <name evidence="2" type="ORF">SAMN00790413_00725</name>
</gene>
<keyword evidence="3" id="KW-1185">Reference proteome</keyword>
<organism evidence="2 3">
    <name type="scientific">Deinococcus hopiensis KR-140</name>
    <dbReference type="NCBI Taxonomy" id="695939"/>
    <lineage>
        <taxon>Bacteria</taxon>
        <taxon>Thermotogati</taxon>
        <taxon>Deinococcota</taxon>
        <taxon>Deinococci</taxon>
        <taxon>Deinococcales</taxon>
        <taxon>Deinococcaceae</taxon>
        <taxon>Deinococcus</taxon>
    </lineage>
</organism>
<feature type="compositionally biased region" description="Basic and acidic residues" evidence="1">
    <location>
        <begin position="132"/>
        <end position="141"/>
    </location>
</feature>
<evidence type="ECO:0000313" key="2">
    <source>
        <dbReference type="EMBL" id="SMB90326.1"/>
    </source>
</evidence>
<accession>A0A1W1VAL8</accession>
<proteinExistence type="predicted"/>
<sequence length="141" mass="15759">MDRVRRGAERVQRRGEEVAQSTRLRLEVFQLNRELDSLYARLGRSYHGGADAEMLEGIREEIRRVDEEIQARERLITELNAEPVEGEEEPQEPGHSSIVRVSAEPSAVQTQGAVPTSTSAEPTIPDAMPRPGDLRLDKSGD</sequence>
<dbReference type="Proteomes" id="UP000192582">
    <property type="component" value="Unassembled WGS sequence"/>
</dbReference>
<evidence type="ECO:0000313" key="3">
    <source>
        <dbReference type="Proteomes" id="UP000192582"/>
    </source>
</evidence>
<feature type="region of interest" description="Disordered" evidence="1">
    <location>
        <begin position="80"/>
        <end position="141"/>
    </location>
</feature>